<keyword evidence="5" id="KW-0732">Signal</keyword>
<evidence type="ECO:0000256" key="5">
    <source>
        <dbReference type="ARBA" id="ARBA00022729"/>
    </source>
</evidence>
<keyword evidence="3" id="KW-0964">Secreted</keyword>
<keyword evidence="7" id="KW-1133">Transmembrane helix</keyword>
<dbReference type="InterPro" id="IPR008801">
    <property type="entry name" value="RALF"/>
</dbReference>
<feature type="transmembrane region" description="Helical" evidence="7">
    <location>
        <begin position="44"/>
        <end position="67"/>
    </location>
</feature>
<name>A0A7J8S7Y8_GOSDV</name>
<dbReference type="EMBL" id="JABFAC010000008">
    <property type="protein sequence ID" value="MBA0621696.1"/>
    <property type="molecule type" value="Genomic_DNA"/>
</dbReference>
<comment type="similarity">
    <text evidence="2">Belongs to the plant rapid alkalinization factor (RALF) family.</text>
</comment>
<comment type="subcellular location">
    <subcellularLocation>
        <location evidence="1">Secreted</location>
    </subcellularLocation>
</comment>
<reference evidence="8 9" key="1">
    <citation type="journal article" date="2019" name="Genome Biol. Evol.">
        <title>Insights into the evolution of the New World diploid cottons (Gossypium, subgenus Houzingenia) based on genome sequencing.</title>
        <authorList>
            <person name="Grover C.E."/>
            <person name="Arick M.A. 2nd"/>
            <person name="Thrash A."/>
            <person name="Conover J.L."/>
            <person name="Sanders W.S."/>
            <person name="Peterson D.G."/>
            <person name="Frelichowski J.E."/>
            <person name="Scheffler J.A."/>
            <person name="Scheffler B.E."/>
            <person name="Wendel J.F."/>
        </authorList>
    </citation>
    <scope>NUCLEOTIDE SEQUENCE [LARGE SCALE GENOMIC DNA]</scope>
    <source>
        <strain evidence="8">27</strain>
        <tissue evidence="8">Leaf</tissue>
    </source>
</reference>
<keyword evidence="4" id="KW-0372">Hormone</keyword>
<sequence length="124" mass="13828">SPKDLNLHIDLYDEIWALVEALQESLEESSIPILLKVFHQLLSISIMGLSIMKTLLICFALISMVVVQVDVAARSGATCIHPGVFDPCKRPSGPHLRCHLNLKSAPTQANTYNRGCSRHHRCRQ</sequence>
<dbReference type="GO" id="GO:0040008">
    <property type="term" value="P:regulation of growth"/>
    <property type="evidence" value="ECO:0007669"/>
    <property type="project" value="UniProtKB-ARBA"/>
</dbReference>
<keyword evidence="9" id="KW-1185">Reference proteome</keyword>
<keyword evidence="7" id="KW-0812">Transmembrane</keyword>
<evidence type="ECO:0000256" key="7">
    <source>
        <dbReference type="SAM" id="Phobius"/>
    </source>
</evidence>
<organism evidence="8 9">
    <name type="scientific">Gossypium davidsonii</name>
    <name type="common">Davidson's cotton</name>
    <name type="synonym">Gossypium klotzschianum subsp. davidsonii</name>
    <dbReference type="NCBI Taxonomy" id="34287"/>
    <lineage>
        <taxon>Eukaryota</taxon>
        <taxon>Viridiplantae</taxon>
        <taxon>Streptophyta</taxon>
        <taxon>Embryophyta</taxon>
        <taxon>Tracheophyta</taxon>
        <taxon>Spermatophyta</taxon>
        <taxon>Magnoliopsida</taxon>
        <taxon>eudicotyledons</taxon>
        <taxon>Gunneridae</taxon>
        <taxon>Pentapetalae</taxon>
        <taxon>rosids</taxon>
        <taxon>malvids</taxon>
        <taxon>Malvales</taxon>
        <taxon>Malvaceae</taxon>
        <taxon>Malvoideae</taxon>
        <taxon>Gossypium</taxon>
    </lineage>
</organism>
<feature type="non-terminal residue" evidence="8">
    <location>
        <position position="124"/>
    </location>
</feature>
<keyword evidence="6" id="KW-1015">Disulfide bond</keyword>
<keyword evidence="7" id="KW-0472">Membrane</keyword>
<accession>A0A7J8S7Y8</accession>
<dbReference type="Pfam" id="PF05498">
    <property type="entry name" value="RALF"/>
    <property type="match status" value="1"/>
</dbReference>
<protein>
    <submittedName>
        <fullName evidence="8">Uncharacterized protein</fullName>
    </submittedName>
</protein>
<gene>
    <name evidence="8" type="ORF">Godav_007297</name>
</gene>
<dbReference type="GO" id="GO:0005179">
    <property type="term" value="F:hormone activity"/>
    <property type="evidence" value="ECO:0007669"/>
    <property type="project" value="UniProtKB-KW"/>
</dbReference>
<dbReference type="Proteomes" id="UP000593561">
    <property type="component" value="Unassembled WGS sequence"/>
</dbReference>
<proteinExistence type="inferred from homology"/>
<evidence type="ECO:0000256" key="4">
    <source>
        <dbReference type="ARBA" id="ARBA00022702"/>
    </source>
</evidence>
<evidence type="ECO:0000256" key="6">
    <source>
        <dbReference type="ARBA" id="ARBA00023157"/>
    </source>
</evidence>
<evidence type="ECO:0000313" key="8">
    <source>
        <dbReference type="EMBL" id="MBA0621696.1"/>
    </source>
</evidence>
<comment type="caution">
    <text evidence="8">The sequence shown here is derived from an EMBL/GenBank/DDBJ whole genome shotgun (WGS) entry which is preliminary data.</text>
</comment>
<dbReference type="GO" id="GO:0005576">
    <property type="term" value="C:extracellular region"/>
    <property type="evidence" value="ECO:0007669"/>
    <property type="project" value="UniProtKB-SubCell"/>
</dbReference>
<evidence type="ECO:0000256" key="2">
    <source>
        <dbReference type="ARBA" id="ARBA00009178"/>
    </source>
</evidence>
<dbReference type="AlphaFoldDB" id="A0A7J8S7Y8"/>
<evidence type="ECO:0000256" key="3">
    <source>
        <dbReference type="ARBA" id="ARBA00022525"/>
    </source>
</evidence>
<evidence type="ECO:0000256" key="1">
    <source>
        <dbReference type="ARBA" id="ARBA00004613"/>
    </source>
</evidence>
<evidence type="ECO:0000313" key="9">
    <source>
        <dbReference type="Proteomes" id="UP000593561"/>
    </source>
</evidence>